<dbReference type="Proteomes" id="UP000281604">
    <property type="component" value="Unassembled WGS sequence"/>
</dbReference>
<evidence type="ECO:0000256" key="9">
    <source>
        <dbReference type="ARBA" id="ARBA00047356"/>
    </source>
</evidence>
<evidence type="ECO:0000313" key="13">
    <source>
        <dbReference type="Proteomes" id="UP000281604"/>
    </source>
</evidence>
<dbReference type="InterPro" id="IPR050388">
    <property type="entry name" value="ABC_Ni/Peptide_Import"/>
</dbReference>
<dbReference type="PANTHER" id="PTHR43297">
    <property type="entry name" value="OLIGOPEPTIDE TRANSPORT ATP-BINDING PROTEIN APPD"/>
    <property type="match status" value="1"/>
</dbReference>
<dbReference type="InterPro" id="IPR017871">
    <property type="entry name" value="ABC_transporter-like_CS"/>
</dbReference>
<dbReference type="InterPro" id="IPR013563">
    <property type="entry name" value="Oligopep_ABC_C"/>
</dbReference>
<keyword evidence="7" id="KW-0472">Membrane</keyword>
<feature type="domain" description="ABC transporter" evidence="11">
    <location>
        <begin position="208"/>
        <end position="456"/>
    </location>
</feature>
<evidence type="ECO:0000256" key="8">
    <source>
        <dbReference type="ARBA" id="ARBA00038852"/>
    </source>
</evidence>
<dbReference type="NCBIfam" id="NF008453">
    <property type="entry name" value="PRK11308.1"/>
    <property type="match status" value="2"/>
</dbReference>
<gene>
    <name evidence="12" type="ORF">ALQ30_05323</name>
</gene>
<dbReference type="InterPro" id="IPR003593">
    <property type="entry name" value="AAA+_ATPase"/>
</dbReference>
<keyword evidence="3" id="KW-0813">Transport</keyword>
<name>A0A3M4AXS3_9PSED</name>
<dbReference type="GO" id="GO:0015833">
    <property type="term" value="P:peptide transport"/>
    <property type="evidence" value="ECO:0007669"/>
    <property type="project" value="InterPro"/>
</dbReference>
<dbReference type="SMART" id="SM00382">
    <property type="entry name" value="AAA"/>
    <property type="match status" value="2"/>
</dbReference>
<evidence type="ECO:0000256" key="1">
    <source>
        <dbReference type="ARBA" id="ARBA00004417"/>
    </source>
</evidence>
<organism evidence="12 13">
    <name type="scientific">Pseudomonas syringae pv. persicae</name>
    <dbReference type="NCBI Taxonomy" id="237306"/>
    <lineage>
        <taxon>Bacteria</taxon>
        <taxon>Pseudomonadati</taxon>
        <taxon>Pseudomonadota</taxon>
        <taxon>Gammaproteobacteria</taxon>
        <taxon>Pseudomonadales</taxon>
        <taxon>Pseudomonadaceae</taxon>
        <taxon>Pseudomonas</taxon>
    </lineage>
</organism>
<evidence type="ECO:0000256" key="6">
    <source>
        <dbReference type="ARBA" id="ARBA00022840"/>
    </source>
</evidence>
<dbReference type="Gene3D" id="3.40.50.300">
    <property type="entry name" value="P-loop containing nucleotide triphosphate hydrolases"/>
    <property type="match status" value="2"/>
</dbReference>
<feature type="region of interest" description="Disordered" evidence="10">
    <location>
        <begin position="1"/>
        <end position="24"/>
    </location>
</feature>
<dbReference type="EC" id="7.4.2.9" evidence="8"/>
<dbReference type="AlphaFoldDB" id="A0A3M4AXS3"/>
<dbReference type="SUPFAM" id="SSF52540">
    <property type="entry name" value="P-loop containing nucleoside triphosphate hydrolases"/>
    <property type="match status" value="2"/>
</dbReference>
<evidence type="ECO:0000259" key="11">
    <source>
        <dbReference type="PROSITE" id="PS50893"/>
    </source>
</evidence>
<proteinExistence type="inferred from homology"/>
<dbReference type="Pfam" id="PF08352">
    <property type="entry name" value="oligo_HPY"/>
    <property type="match status" value="1"/>
</dbReference>
<dbReference type="NCBIfam" id="NF010167">
    <property type="entry name" value="PRK13648.1"/>
    <property type="match status" value="2"/>
</dbReference>
<feature type="domain" description="ABC transporter" evidence="11">
    <location>
        <begin position="482"/>
        <end position="730"/>
    </location>
</feature>
<keyword evidence="5" id="KW-0547">Nucleotide-binding</keyword>
<comment type="caution">
    <text evidence="12">The sequence shown here is derived from an EMBL/GenBank/DDBJ whole genome shotgun (WGS) entry which is preliminary data.</text>
</comment>
<protein>
    <recommendedName>
        <fullName evidence="8">ABC-type dipeptide transporter</fullName>
        <ecNumber evidence="8">7.4.2.9</ecNumber>
    </recommendedName>
</protein>
<evidence type="ECO:0000256" key="5">
    <source>
        <dbReference type="ARBA" id="ARBA00022741"/>
    </source>
</evidence>
<evidence type="ECO:0000256" key="2">
    <source>
        <dbReference type="ARBA" id="ARBA00005417"/>
    </source>
</evidence>
<dbReference type="CDD" id="cd03257">
    <property type="entry name" value="ABC_NikE_OppD_transporters"/>
    <property type="match status" value="2"/>
</dbReference>
<evidence type="ECO:0000256" key="10">
    <source>
        <dbReference type="SAM" id="MobiDB-lite"/>
    </source>
</evidence>
<comment type="similarity">
    <text evidence="2">Belongs to the ABC transporter superfamily.</text>
</comment>
<dbReference type="PROSITE" id="PS00211">
    <property type="entry name" value="ABC_TRANSPORTER_1"/>
    <property type="match status" value="2"/>
</dbReference>
<dbReference type="EMBL" id="RBQE01000118">
    <property type="protein sequence ID" value="RMP11753.1"/>
    <property type="molecule type" value="Genomic_DNA"/>
</dbReference>
<dbReference type="GO" id="GO:0016887">
    <property type="term" value="F:ATP hydrolysis activity"/>
    <property type="evidence" value="ECO:0007669"/>
    <property type="project" value="InterPro"/>
</dbReference>
<evidence type="ECO:0000313" key="12">
    <source>
        <dbReference type="EMBL" id="RMP11753.1"/>
    </source>
</evidence>
<dbReference type="Pfam" id="PF00005">
    <property type="entry name" value="ABC_tran"/>
    <property type="match status" value="2"/>
</dbReference>
<dbReference type="PANTHER" id="PTHR43297:SF2">
    <property type="entry name" value="DIPEPTIDE TRANSPORT ATP-BINDING PROTEIN DPPD"/>
    <property type="match status" value="1"/>
</dbReference>
<reference evidence="12 13" key="1">
    <citation type="submission" date="2018-08" db="EMBL/GenBank/DDBJ databases">
        <title>Recombination of ecologically and evolutionarily significant loci maintains genetic cohesion in the Pseudomonas syringae species complex.</title>
        <authorList>
            <person name="Dillon M."/>
            <person name="Thakur S."/>
            <person name="Almeida R.N.D."/>
            <person name="Weir B.S."/>
            <person name="Guttman D.S."/>
        </authorList>
    </citation>
    <scope>NUCLEOTIDE SEQUENCE [LARGE SCALE GENOMIC DNA]</scope>
    <source>
        <strain evidence="12 13">ICMP 3706</strain>
    </source>
</reference>
<accession>A0A3M4AXS3</accession>
<dbReference type="GO" id="GO:0005524">
    <property type="term" value="F:ATP binding"/>
    <property type="evidence" value="ECO:0007669"/>
    <property type="project" value="UniProtKB-KW"/>
</dbReference>
<evidence type="ECO:0000256" key="3">
    <source>
        <dbReference type="ARBA" id="ARBA00022448"/>
    </source>
</evidence>
<dbReference type="GO" id="GO:0005886">
    <property type="term" value="C:plasma membrane"/>
    <property type="evidence" value="ECO:0007669"/>
    <property type="project" value="UniProtKB-SubCell"/>
</dbReference>
<dbReference type="FunFam" id="3.40.50.300:FF:001779">
    <property type="entry name" value="Nickel ABC transporter, ATP-binding protein"/>
    <property type="match status" value="1"/>
</dbReference>
<dbReference type="FunFam" id="3.40.50.300:FF:001659">
    <property type="entry name" value="Peptide ABC transporter ATP-binding protein"/>
    <property type="match status" value="1"/>
</dbReference>
<comment type="catalytic activity">
    <reaction evidence="9">
        <text>a dipeptide(out) + ATP + H2O = a dipeptide(in) + ADP + phosphate + H(+)</text>
        <dbReference type="Rhea" id="RHEA:23120"/>
        <dbReference type="ChEBI" id="CHEBI:15377"/>
        <dbReference type="ChEBI" id="CHEBI:15378"/>
        <dbReference type="ChEBI" id="CHEBI:30616"/>
        <dbReference type="ChEBI" id="CHEBI:43474"/>
        <dbReference type="ChEBI" id="CHEBI:90799"/>
        <dbReference type="ChEBI" id="CHEBI:456216"/>
        <dbReference type="EC" id="7.4.2.9"/>
    </reaction>
</comment>
<dbReference type="NCBIfam" id="NF007739">
    <property type="entry name" value="PRK10419.1"/>
    <property type="match status" value="2"/>
</dbReference>
<dbReference type="InterPro" id="IPR003439">
    <property type="entry name" value="ABC_transporter-like_ATP-bd"/>
</dbReference>
<keyword evidence="4" id="KW-1003">Cell membrane</keyword>
<evidence type="ECO:0000256" key="7">
    <source>
        <dbReference type="ARBA" id="ARBA00023136"/>
    </source>
</evidence>
<dbReference type="InterPro" id="IPR027417">
    <property type="entry name" value="P-loop_NTPase"/>
</dbReference>
<feature type="region of interest" description="Disordered" evidence="10">
    <location>
        <begin position="65"/>
        <end position="109"/>
    </location>
</feature>
<dbReference type="PROSITE" id="PS50893">
    <property type="entry name" value="ABC_TRANSPORTER_2"/>
    <property type="match status" value="2"/>
</dbReference>
<keyword evidence="6 12" id="KW-0067">ATP-binding</keyword>
<evidence type="ECO:0000256" key="4">
    <source>
        <dbReference type="ARBA" id="ARBA00022475"/>
    </source>
</evidence>
<comment type="subcellular location">
    <subcellularLocation>
        <location evidence="1">Cell inner membrane</location>
        <topology evidence="1">Peripheral membrane protein</topology>
    </subcellularLocation>
</comment>
<sequence>MEPVGTGRIAGGGHRHGRRPEPGGDFRFCRRAHRCGDHAPDRCIAGPARPFTGAGDCHRHRFRHHSGGHRGGCRDHPRLRPHNPRRSAAGQDPALRRSGASGRCQLDPNPAAPHFAQRLGPSCGACHTGFRCSDSGDCRAEFPRLRCRATGCRMGHADRQRSSLPDDRALGVAAAWSVRGWRSVQLQSHRPHSGRDSTMTDTAQLIDIRHLGVAYRFDGQTNQAVRGVSFQVARGETVAIVGESGSGKSTLANAILGLLPDNATVTGGELHVDGHDLSHASEREKRRVRGSVIGLVPQDPMVGLNPTLRIGRQIAEALIQAHGRRYPAVDADVLELLQQVGLDKPVLRARQYPHELSGGMRQRVLIAIALAGNPRLIIADEPTSALDVTVQRKILDHLQRLVAERGISLLIITHDLGVAADRADRVLVMNKGELVEQGPPQQILITPRHTYTRALIAAAPAFGQRKSPATVRPVSSSDTPLLTLSNIGKTYRLPYVKGEDTGFQALQDVNFKVYPGQTLAIVGESGSGKSTALRIALGLEKPTHGRVLLDGQDVTDLGWREFRPLRRRIQLVQQNPFAALDPRFTLFESIVEPLVSFGLLKGRELEQAARQLIERVHLPVAYLDRLPRELSGGQRQRVAIARALALQPDLLLLDEPVSALDVSVQAQILDLLVELQSESGIAYVLVSHDLSVVASVAHQVLVLKHGKTVEQGLAEDVFARPEAAYTQELIAAIPGRRLELQTGMH</sequence>